<gene>
    <name evidence="1" type="ORF">SDC9_35257</name>
</gene>
<organism evidence="1">
    <name type="scientific">bioreactor metagenome</name>
    <dbReference type="NCBI Taxonomy" id="1076179"/>
    <lineage>
        <taxon>unclassified sequences</taxon>
        <taxon>metagenomes</taxon>
        <taxon>ecological metagenomes</taxon>
    </lineage>
</organism>
<evidence type="ECO:0000313" key="1">
    <source>
        <dbReference type="EMBL" id="MPL89224.1"/>
    </source>
</evidence>
<comment type="caution">
    <text evidence="1">The sequence shown here is derived from an EMBL/GenBank/DDBJ whole genome shotgun (WGS) entry which is preliminary data.</text>
</comment>
<protein>
    <submittedName>
        <fullName evidence="1">Uncharacterized protein</fullName>
    </submittedName>
</protein>
<proteinExistence type="predicted"/>
<dbReference type="AlphaFoldDB" id="A0A644VCX7"/>
<name>A0A644VCX7_9ZZZZ</name>
<reference evidence="1" key="1">
    <citation type="submission" date="2019-08" db="EMBL/GenBank/DDBJ databases">
        <authorList>
            <person name="Kucharzyk K."/>
            <person name="Murdoch R.W."/>
            <person name="Higgins S."/>
            <person name="Loffler F."/>
        </authorList>
    </citation>
    <scope>NUCLEOTIDE SEQUENCE</scope>
</reference>
<dbReference type="EMBL" id="VSSQ01000275">
    <property type="protein sequence ID" value="MPL89224.1"/>
    <property type="molecule type" value="Genomic_DNA"/>
</dbReference>
<sequence>MGKYANHEEFGVNAPINYREDTTSESFLKGMSAIAPGGMKPKVLRGKKFEEKTDFKASARWHKNFDLAMFGGSDIGTSDFESRQMNLEGKINGVKRISRRH</sequence>
<accession>A0A644VCX7</accession>